<evidence type="ECO:0000313" key="2">
    <source>
        <dbReference type="Proteomes" id="UP000634136"/>
    </source>
</evidence>
<organism evidence="1 2">
    <name type="scientific">Senna tora</name>
    <dbReference type="NCBI Taxonomy" id="362788"/>
    <lineage>
        <taxon>Eukaryota</taxon>
        <taxon>Viridiplantae</taxon>
        <taxon>Streptophyta</taxon>
        <taxon>Embryophyta</taxon>
        <taxon>Tracheophyta</taxon>
        <taxon>Spermatophyta</taxon>
        <taxon>Magnoliopsida</taxon>
        <taxon>eudicotyledons</taxon>
        <taxon>Gunneridae</taxon>
        <taxon>Pentapetalae</taxon>
        <taxon>rosids</taxon>
        <taxon>fabids</taxon>
        <taxon>Fabales</taxon>
        <taxon>Fabaceae</taxon>
        <taxon>Caesalpinioideae</taxon>
        <taxon>Cassia clade</taxon>
        <taxon>Senna</taxon>
    </lineage>
</organism>
<evidence type="ECO:0000313" key="1">
    <source>
        <dbReference type="EMBL" id="KAF7809496.1"/>
    </source>
</evidence>
<protein>
    <submittedName>
        <fullName evidence="1">Uncharacterized protein</fullName>
    </submittedName>
</protein>
<sequence length="19" mass="2146">MAKDVSTNNEQEFMLASCK</sequence>
<reference evidence="1" key="1">
    <citation type="submission" date="2020-09" db="EMBL/GenBank/DDBJ databases">
        <title>Genome-Enabled Discovery of Anthraquinone Biosynthesis in Senna tora.</title>
        <authorList>
            <person name="Kang S.-H."/>
            <person name="Pandey R.P."/>
            <person name="Lee C.-M."/>
            <person name="Sim J.-S."/>
            <person name="Jeong J.-T."/>
            <person name="Choi B.-S."/>
            <person name="Jung M."/>
            <person name="Ginzburg D."/>
            <person name="Zhao K."/>
            <person name="Won S.Y."/>
            <person name="Oh T.-J."/>
            <person name="Yu Y."/>
            <person name="Kim N.-H."/>
            <person name="Lee O.R."/>
            <person name="Lee T.-H."/>
            <person name="Bashyal P."/>
            <person name="Kim T.-S."/>
            <person name="Lee W.-H."/>
            <person name="Kawkins C."/>
            <person name="Kim C.-K."/>
            <person name="Kim J.S."/>
            <person name="Ahn B.O."/>
            <person name="Rhee S.Y."/>
            <person name="Sohng J.K."/>
        </authorList>
    </citation>
    <scope>NUCLEOTIDE SEQUENCE</scope>
    <source>
        <tissue evidence="1">Leaf</tissue>
    </source>
</reference>
<gene>
    <name evidence="1" type="ORF">G2W53_036239</name>
</gene>
<name>A0A834W8J4_9FABA</name>
<dbReference type="AlphaFoldDB" id="A0A834W8J4"/>
<proteinExistence type="predicted"/>
<dbReference type="EMBL" id="JAAIUW010000011">
    <property type="protein sequence ID" value="KAF7809496.1"/>
    <property type="molecule type" value="Genomic_DNA"/>
</dbReference>
<keyword evidence="2" id="KW-1185">Reference proteome</keyword>
<comment type="caution">
    <text evidence="1">The sequence shown here is derived from an EMBL/GenBank/DDBJ whole genome shotgun (WGS) entry which is preliminary data.</text>
</comment>
<dbReference type="Proteomes" id="UP000634136">
    <property type="component" value="Unassembled WGS sequence"/>
</dbReference>
<accession>A0A834W8J4</accession>